<dbReference type="GO" id="GO:0005506">
    <property type="term" value="F:iron ion binding"/>
    <property type="evidence" value="ECO:0007669"/>
    <property type="project" value="InterPro"/>
</dbReference>
<dbReference type="KEGG" id="mmr:Mmar10_1670"/>
<keyword evidence="3 8" id="KW-0479">Metal-binding</keyword>
<dbReference type="PRINTS" id="PR00359">
    <property type="entry name" value="BP450"/>
</dbReference>
<dbReference type="PANTHER" id="PTHR46696">
    <property type="entry name" value="P450, PUTATIVE (EUROFUNG)-RELATED"/>
    <property type="match status" value="1"/>
</dbReference>
<proteinExistence type="inferred from homology"/>
<evidence type="ECO:0000256" key="7">
    <source>
        <dbReference type="ARBA" id="ARBA00043906"/>
    </source>
</evidence>
<evidence type="ECO:0000313" key="9">
    <source>
        <dbReference type="EMBL" id="ABI65962.1"/>
    </source>
</evidence>
<accession>Q0AP25</accession>
<dbReference type="RefSeq" id="WP_011643609.1">
    <property type="nucleotide sequence ID" value="NC_008347.1"/>
</dbReference>
<dbReference type="STRING" id="394221.Mmar10_1670"/>
<evidence type="ECO:0000256" key="2">
    <source>
        <dbReference type="ARBA" id="ARBA00022617"/>
    </source>
</evidence>
<dbReference type="PRINTS" id="PR00385">
    <property type="entry name" value="P450"/>
</dbReference>
<organism evidence="9 10">
    <name type="scientific">Maricaulis maris (strain MCS10)</name>
    <name type="common">Caulobacter maris</name>
    <dbReference type="NCBI Taxonomy" id="394221"/>
    <lineage>
        <taxon>Bacteria</taxon>
        <taxon>Pseudomonadati</taxon>
        <taxon>Pseudomonadota</taxon>
        <taxon>Alphaproteobacteria</taxon>
        <taxon>Maricaulales</taxon>
        <taxon>Maricaulaceae</taxon>
        <taxon>Maricaulis</taxon>
    </lineage>
</organism>
<dbReference type="eggNOG" id="COG2124">
    <property type="taxonomic scope" value="Bacteria"/>
</dbReference>
<keyword evidence="4 8" id="KW-0560">Oxidoreductase</keyword>
<dbReference type="Gene3D" id="1.10.630.10">
    <property type="entry name" value="Cytochrome P450"/>
    <property type="match status" value="1"/>
</dbReference>
<evidence type="ECO:0000256" key="3">
    <source>
        <dbReference type="ARBA" id="ARBA00022723"/>
    </source>
</evidence>
<evidence type="ECO:0000256" key="4">
    <source>
        <dbReference type="ARBA" id="ARBA00023002"/>
    </source>
</evidence>
<dbReference type="HOGENOM" id="CLU_033716_0_0_5"/>
<keyword evidence="10" id="KW-1185">Reference proteome</keyword>
<keyword evidence="5 8" id="KW-0408">Iron</keyword>
<dbReference type="CDD" id="cd11033">
    <property type="entry name" value="CYP142-like"/>
    <property type="match status" value="1"/>
</dbReference>
<comment type="similarity">
    <text evidence="1 8">Belongs to the cytochrome P450 family.</text>
</comment>
<dbReference type="InterPro" id="IPR002397">
    <property type="entry name" value="Cyt_P450_B"/>
</dbReference>
<dbReference type="GO" id="GO:0016705">
    <property type="term" value="F:oxidoreductase activity, acting on paired donors, with incorporation or reduction of molecular oxygen"/>
    <property type="evidence" value="ECO:0007669"/>
    <property type="project" value="InterPro"/>
</dbReference>
<reference evidence="9 10" key="1">
    <citation type="submission" date="2006-08" db="EMBL/GenBank/DDBJ databases">
        <title>Complete sequence of Maricaulis maris MCS10.</title>
        <authorList>
            <consortium name="US DOE Joint Genome Institute"/>
            <person name="Copeland A."/>
            <person name="Lucas S."/>
            <person name="Lapidus A."/>
            <person name="Barry K."/>
            <person name="Detter J.C."/>
            <person name="Glavina del Rio T."/>
            <person name="Hammon N."/>
            <person name="Israni S."/>
            <person name="Dalin E."/>
            <person name="Tice H."/>
            <person name="Pitluck S."/>
            <person name="Saunders E."/>
            <person name="Brettin T."/>
            <person name="Bruce D."/>
            <person name="Han C."/>
            <person name="Tapia R."/>
            <person name="Gilna P."/>
            <person name="Schmutz J."/>
            <person name="Larimer F."/>
            <person name="Land M."/>
            <person name="Hauser L."/>
            <person name="Kyrpides N."/>
            <person name="Mikhailova N."/>
            <person name="Viollier P."/>
            <person name="Stephens C."/>
            <person name="Richardson P."/>
        </authorList>
    </citation>
    <scope>NUCLEOTIDE SEQUENCE [LARGE SCALE GENOMIC DNA]</scope>
    <source>
        <strain evidence="9 10">MCS10</strain>
    </source>
</reference>
<dbReference type="GO" id="GO:0004497">
    <property type="term" value="F:monooxygenase activity"/>
    <property type="evidence" value="ECO:0007669"/>
    <property type="project" value="UniProtKB-KW"/>
</dbReference>
<dbReference type="PANTHER" id="PTHR46696:SF1">
    <property type="entry name" value="CYTOCHROME P450 YJIB-RELATED"/>
    <property type="match status" value="1"/>
</dbReference>
<dbReference type="FunFam" id="1.10.630.10:FF:000018">
    <property type="entry name" value="Cytochrome P450 monooxygenase"/>
    <property type="match status" value="1"/>
</dbReference>
<dbReference type="SUPFAM" id="SSF48264">
    <property type="entry name" value="Cytochrome P450"/>
    <property type="match status" value="1"/>
</dbReference>
<dbReference type="InterPro" id="IPR001128">
    <property type="entry name" value="Cyt_P450"/>
</dbReference>
<dbReference type="Pfam" id="PF00067">
    <property type="entry name" value="p450"/>
    <property type="match status" value="1"/>
</dbReference>
<protein>
    <submittedName>
        <fullName evidence="9">Cytochrome P450</fullName>
    </submittedName>
</protein>
<gene>
    <name evidence="9" type="ordered locus">Mmar10_1670</name>
</gene>
<keyword evidence="6 8" id="KW-0503">Monooxygenase</keyword>
<keyword evidence="2 8" id="KW-0349">Heme</keyword>
<dbReference type="PROSITE" id="PS00086">
    <property type="entry name" value="CYTOCHROME_P450"/>
    <property type="match status" value="1"/>
</dbReference>
<evidence type="ECO:0000256" key="1">
    <source>
        <dbReference type="ARBA" id="ARBA00010617"/>
    </source>
</evidence>
<dbReference type="InterPro" id="IPR036396">
    <property type="entry name" value="Cyt_P450_sf"/>
</dbReference>
<comment type="function">
    <text evidence="7">Cytochromes P450 are a group of heme-thiolate monooxygenases. They oxidize a variety of structurally unrelated compounds, including steroids, fatty acids, and xenobiotics.</text>
</comment>
<evidence type="ECO:0000256" key="5">
    <source>
        <dbReference type="ARBA" id="ARBA00023004"/>
    </source>
</evidence>
<dbReference type="AlphaFoldDB" id="Q0AP25"/>
<dbReference type="InterPro" id="IPR017972">
    <property type="entry name" value="Cyt_P450_CS"/>
</dbReference>
<name>Q0AP25_MARMM</name>
<dbReference type="EMBL" id="CP000449">
    <property type="protein sequence ID" value="ABI65962.1"/>
    <property type="molecule type" value="Genomic_DNA"/>
</dbReference>
<evidence type="ECO:0000256" key="8">
    <source>
        <dbReference type="RuleBase" id="RU000461"/>
    </source>
</evidence>
<dbReference type="OrthoDB" id="9801155at2"/>
<sequence>MQLVSDVILEDRPQTEPGFGATYPGFDDFKLWDPAAWTSGHPHDFFRKMREQAPVMWQSADKSKAGYWSVTRYDDIKTVELAPEIYSSERGSINMFVMPRKEWKPKKLIPAAFNSIINLDQPHHMQMRIQQKDFFIPRFVSELQERVDAKIDDLLDEMERRGPVVDFVKLFSQELPLFTLCEMLGVDEADRPKIIEWMHYLELANQYFVNPWSLLSRRPWFPIKFYHHVNAMFAYGERVMAERRANPRRDLMTAIANTEMAGKPLPQEYLDGSWLLIIFAGNDTSRNSLSGTIRLMTQFEDQREAILSDPSLIPAMTNEALRMISPVQHMRRTAMEDTELNGQRIARDEKVVLWYPAANRDPSVFPDPDRFDMTRENGDKHLAFGHGAHKCLGSRIAQMQLQSAFRKIFERFPKIAWTGRQTIAPNTLVHAISSLEVNLYGRDGERPRPVQERWP</sequence>
<dbReference type="Proteomes" id="UP000001964">
    <property type="component" value="Chromosome"/>
</dbReference>
<dbReference type="GO" id="GO:0020037">
    <property type="term" value="F:heme binding"/>
    <property type="evidence" value="ECO:0007669"/>
    <property type="project" value="InterPro"/>
</dbReference>
<evidence type="ECO:0000256" key="6">
    <source>
        <dbReference type="ARBA" id="ARBA00023033"/>
    </source>
</evidence>
<evidence type="ECO:0000313" key="10">
    <source>
        <dbReference type="Proteomes" id="UP000001964"/>
    </source>
</evidence>